<gene>
    <name evidence="1" type="ORF">RHMOL_Rhmol10G0152800</name>
</gene>
<reference evidence="1" key="1">
    <citation type="submission" date="2022-02" db="EMBL/GenBank/DDBJ databases">
        <title>Plant Genome Project.</title>
        <authorList>
            <person name="Zhang R.-G."/>
        </authorList>
    </citation>
    <scope>NUCLEOTIDE SEQUENCE</scope>
    <source>
        <strain evidence="1">AT1</strain>
    </source>
</reference>
<organism evidence="1 2">
    <name type="scientific">Rhododendron molle</name>
    <name type="common">Chinese azalea</name>
    <name type="synonym">Azalea mollis</name>
    <dbReference type="NCBI Taxonomy" id="49168"/>
    <lineage>
        <taxon>Eukaryota</taxon>
        <taxon>Viridiplantae</taxon>
        <taxon>Streptophyta</taxon>
        <taxon>Embryophyta</taxon>
        <taxon>Tracheophyta</taxon>
        <taxon>Spermatophyta</taxon>
        <taxon>Magnoliopsida</taxon>
        <taxon>eudicotyledons</taxon>
        <taxon>Gunneridae</taxon>
        <taxon>Pentapetalae</taxon>
        <taxon>asterids</taxon>
        <taxon>Ericales</taxon>
        <taxon>Ericaceae</taxon>
        <taxon>Ericoideae</taxon>
        <taxon>Rhodoreae</taxon>
        <taxon>Rhododendron</taxon>
    </lineage>
</organism>
<keyword evidence="2" id="KW-1185">Reference proteome</keyword>
<evidence type="ECO:0000313" key="2">
    <source>
        <dbReference type="Proteomes" id="UP001062846"/>
    </source>
</evidence>
<name>A0ACC0M2D2_RHOML</name>
<proteinExistence type="predicted"/>
<evidence type="ECO:0000313" key="1">
    <source>
        <dbReference type="EMBL" id="KAI8535151.1"/>
    </source>
</evidence>
<sequence length="565" mass="61693">MFDMDFHKSSPRVSLGIEDNVIDNIGRSVKSLIPSPTRVSESVIRSPKVGFLDRLEQIIVVNKESFALRKQIHDLQLENSKLRAELAGTTSSPKVGDVGRVGASSWKDTVIGMDESKKKMRMQFLSPTIMNDKIQVFPPEEVESQGVGKWENCLVGYFIDKKLPLSAVQNIAVKIWAKFGLKDVLANDNGFFFFLFSHDMGLGKRLESGPWDFKGKMLVLKNWHPHMTLKKDDLQSIPLWVHFHGVPLEFWTGPGLSYTASSVGTPLYADHLTEMGKRLSYANICVEVNLECEFRDSVEVLYANGDCATVAIRYPWKLLRCMHGRLFGHSDEHCSPQSKSVPLAEPVVLVVETLGSEISVGEGLISGMPHVAEILPQLVSAGVDDLSAIDVCDSAVIDRVFATFDSSLPSGEDMADVGVVAPGLVVEDGGPLLGTNQFSPLNDESSGTSIAAPTNVVRSPLAAIIVSSSSPMQHGSGNVSLVHKRGASPIIPAAKQGKAKGGDKGAGGKKKKYSPMNKIGVWNIRGLNDPPKQKEACLCGWRNVERIRENVRILEGWHVPSVVFM</sequence>
<protein>
    <submittedName>
        <fullName evidence="1">Uncharacterized protein</fullName>
    </submittedName>
</protein>
<accession>A0ACC0M2D2</accession>
<dbReference type="EMBL" id="CM046397">
    <property type="protein sequence ID" value="KAI8535151.1"/>
    <property type="molecule type" value="Genomic_DNA"/>
</dbReference>
<comment type="caution">
    <text evidence="1">The sequence shown here is derived from an EMBL/GenBank/DDBJ whole genome shotgun (WGS) entry which is preliminary data.</text>
</comment>
<dbReference type="Proteomes" id="UP001062846">
    <property type="component" value="Chromosome 10"/>
</dbReference>